<evidence type="ECO:0000256" key="5">
    <source>
        <dbReference type="ARBA" id="ARBA00023159"/>
    </source>
</evidence>
<dbReference type="GO" id="GO:0005524">
    <property type="term" value="F:ATP binding"/>
    <property type="evidence" value="ECO:0007669"/>
    <property type="project" value="UniProtKB-KW"/>
</dbReference>
<dbReference type="Pfam" id="PF01590">
    <property type="entry name" value="GAF"/>
    <property type="match status" value="1"/>
</dbReference>
<evidence type="ECO:0000313" key="9">
    <source>
        <dbReference type="EMBL" id="SDX32690.1"/>
    </source>
</evidence>
<protein>
    <submittedName>
        <fullName evidence="9">Transcriptional regulator containing GAF, AAA-type ATPase, and DNA-binding Fis domains</fullName>
    </submittedName>
</protein>
<evidence type="ECO:0000256" key="3">
    <source>
        <dbReference type="ARBA" id="ARBA00023015"/>
    </source>
</evidence>
<dbReference type="InterPro" id="IPR027417">
    <property type="entry name" value="P-loop_NTPase"/>
</dbReference>
<keyword evidence="10" id="KW-1185">Reference proteome</keyword>
<evidence type="ECO:0000313" key="10">
    <source>
        <dbReference type="Proteomes" id="UP000198816"/>
    </source>
</evidence>
<dbReference type="Pfam" id="PF25601">
    <property type="entry name" value="AAA_lid_14"/>
    <property type="match status" value="1"/>
</dbReference>
<dbReference type="InterPro" id="IPR058031">
    <property type="entry name" value="AAA_lid_NorR"/>
</dbReference>
<organism evidence="9 10">
    <name type="scientific">Thiocapsa roseopersicina</name>
    <dbReference type="NCBI Taxonomy" id="1058"/>
    <lineage>
        <taxon>Bacteria</taxon>
        <taxon>Pseudomonadati</taxon>
        <taxon>Pseudomonadota</taxon>
        <taxon>Gammaproteobacteria</taxon>
        <taxon>Chromatiales</taxon>
        <taxon>Chromatiaceae</taxon>
        <taxon>Thiocapsa</taxon>
    </lineage>
</organism>
<dbReference type="SUPFAM" id="SSF55781">
    <property type="entry name" value="GAF domain-like"/>
    <property type="match status" value="1"/>
</dbReference>
<dbReference type="SMART" id="SM00382">
    <property type="entry name" value="AAA"/>
    <property type="match status" value="1"/>
</dbReference>
<gene>
    <name evidence="9" type="ORF">SAMN05421783_12123</name>
</gene>
<dbReference type="FunFam" id="3.40.50.300:FF:000006">
    <property type="entry name" value="DNA-binding transcriptional regulator NtrC"/>
    <property type="match status" value="1"/>
</dbReference>
<keyword evidence="6" id="KW-0804">Transcription</keyword>
<dbReference type="Gene3D" id="3.40.50.300">
    <property type="entry name" value="P-loop containing nucleotide triphosphate hydrolases"/>
    <property type="match status" value="1"/>
</dbReference>
<feature type="compositionally biased region" description="Basic and acidic residues" evidence="7">
    <location>
        <begin position="1"/>
        <end position="11"/>
    </location>
</feature>
<dbReference type="InterPro" id="IPR025662">
    <property type="entry name" value="Sigma_54_int_dom_ATP-bd_1"/>
</dbReference>
<dbReference type="Pfam" id="PF02954">
    <property type="entry name" value="HTH_8"/>
    <property type="match status" value="1"/>
</dbReference>
<reference evidence="10" key="1">
    <citation type="submission" date="2016-10" db="EMBL/GenBank/DDBJ databases">
        <authorList>
            <person name="Varghese N."/>
            <person name="Submissions S."/>
        </authorList>
    </citation>
    <scope>NUCLEOTIDE SEQUENCE [LARGE SCALE GENOMIC DNA]</scope>
    <source>
        <strain evidence="10">DSM 217</strain>
    </source>
</reference>
<dbReference type="OrthoDB" id="9804019at2"/>
<dbReference type="GO" id="GO:0006355">
    <property type="term" value="P:regulation of DNA-templated transcription"/>
    <property type="evidence" value="ECO:0007669"/>
    <property type="project" value="InterPro"/>
</dbReference>
<dbReference type="InterPro" id="IPR002197">
    <property type="entry name" value="HTH_Fis"/>
</dbReference>
<evidence type="ECO:0000256" key="6">
    <source>
        <dbReference type="ARBA" id="ARBA00023163"/>
    </source>
</evidence>
<dbReference type="Proteomes" id="UP000198816">
    <property type="component" value="Unassembled WGS sequence"/>
</dbReference>
<feature type="domain" description="Sigma-54 factor interaction" evidence="8">
    <location>
        <begin position="243"/>
        <end position="472"/>
    </location>
</feature>
<dbReference type="Gene3D" id="1.10.10.60">
    <property type="entry name" value="Homeodomain-like"/>
    <property type="match status" value="1"/>
</dbReference>
<dbReference type="PROSITE" id="PS50045">
    <property type="entry name" value="SIGMA54_INTERACT_4"/>
    <property type="match status" value="1"/>
</dbReference>
<dbReference type="PROSITE" id="PS00688">
    <property type="entry name" value="SIGMA54_INTERACT_3"/>
    <property type="match status" value="1"/>
</dbReference>
<keyword evidence="3" id="KW-0805">Transcription regulation</keyword>
<dbReference type="RefSeq" id="WP_093035784.1">
    <property type="nucleotide sequence ID" value="NZ_FNNZ01000021.1"/>
</dbReference>
<dbReference type="Pfam" id="PF00158">
    <property type="entry name" value="Sigma54_activat"/>
    <property type="match status" value="1"/>
</dbReference>
<dbReference type="PROSITE" id="PS00675">
    <property type="entry name" value="SIGMA54_INTERACT_1"/>
    <property type="match status" value="1"/>
</dbReference>
<dbReference type="InterPro" id="IPR003593">
    <property type="entry name" value="AAA+_ATPase"/>
</dbReference>
<evidence type="ECO:0000256" key="2">
    <source>
        <dbReference type="ARBA" id="ARBA00022840"/>
    </source>
</evidence>
<dbReference type="PANTHER" id="PTHR32071">
    <property type="entry name" value="TRANSCRIPTIONAL REGULATORY PROTEIN"/>
    <property type="match status" value="1"/>
</dbReference>
<keyword evidence="4 9" id="KW-0238">DNA-binding</keyword>
<accession>A0A1H3ASH4</accession>
<dbReference type="PANTHER" id="PTHR32071:SF117">
    <property type="entry name" value="PTS-DEPENDENT DIHYDROXYACETONE KINASE OPERON REGULATORY PROTEIN-RELATED"/>
    <property type="match status" value="1"/>
</dbReference>
<dbReference type="InterPro" id="IPR002078">
    <property type="entry name" value="Sigma_54_int"/>
</dbReference>
<dbReference type="SUPFAM" id="SSF46689">
    <property type="entry name" value="Homeodomain-like"/>
    <property type="match status" value="1"/>
</dbReference>
<feature type="region of interest" description="Disordered" evidence="7">
    <location>
        <begin position="1"/>
        <end position="28"/>
    </location>
</feature>
<evidence type="ECO:0000256" key="7">
    <source>
        <dbReference type="SAM" id="MobiDB-lite"/>
    </source>
</evidence>
<dbReference type="InterPro" id="IPR029016">
    <property type="entry name" value="GAF-like_dom_sf"/>
</dbReference>
<keyword evidence="2" id="KW-0067">ATP-binding</keyword>
<dbReference type="SMART" id="SM00065">
    <property type="entry name" value="GAF"/>
    <property type="match status" value="1"/>
</dbReference>
<dbReference type="InterPro" id="IPR009057">
    <property type="entry name" value="Homeodomain-like_sf"/>
</dbReference>
<dbReference type="Gene3D" id="3.30.450.40">
    <property type="match status" value="1"/>
</dbReference>
<dbReference type="EMBL" id="FNNZ01000021">
    <property type="protein sequence ID" value="SDX32690.1"/>
    <property type="molecule type" value="Genomic_DNA"/>
</dbReference>
<dbReference type="InterPro" id="IPR025944">
    <property type="entry name" value="Sigma_54_int_dom_CS"/>
</dbReference>
<keyword evidence="5" id="KW-0010">Activator</keyword>
<dbReference type="GO" id="GO:0043565">
    <property type="term" value="F:sequence-specific DNA binding"/>
    <property type="evidence" value="ECO:0007669"/>
    <property type="project" value="InterPro"/>
</dbReference>
<sequence>MPEASEARFDQEAGASEGARPGGEPGKGVAATELSLAERLAFERLLGDLSARFADLPADQVIDQLRHALDRLTDFLGFDRCSFAEVSDAERPFQVLCSVSKESIEAIAPGPAPPLTWYFGELRAGRVVALADIPADFPPEAVAEIHYCERAGLKSNLAIPLRVGGRVVGAIAFSAFHRTRAWPEDLILRLKLVGEVLAQAVARSRREAALATALAEITHLKERLEAENQCLRQSSRTGCGRLPSSRSPRFNRVLEEIAQVAPTNATVLLLGETGTGKEVLADAIHHLSQRGERPMIKVNCAALPASLIEAELFGREKGAYTGALARQMGRFELADGSTIFLDEVGELPLELQTKLLRVLQDGSFERVGGTRTIKVKIRVIAATNRDLARAVAEGRFRDDLYYRLNVFPVAVPPLRERPEDIPLLAWEFVRELGESMGKSIEHIAPDSMDALMAYAWPGNVRELRNLIERAMILARGSTLHVALGAALSPAMRIRRDEVAETASAGALKDREREQILQSLQQTGWRIRGPGGAAERLGIKPTTLESRMKRLGLKRPTSG</sequence>
<evidence type="ECO:0000256" key="4">
    <source>
        <dbReference type="ARBA" id="ARBA00023125"/>
    </source>
</evidence>
<dbReference type="FunFam" id="1.10.8.60:FF:000014">
    <property type="entry name" value="DNA-binding transcriptional regulator NtrC"/>
    <property type="match status" value="1"/>
</dbReference>
<evidence type="ECO:0000259" key="8">
    <source>
        <dbReference type="PROSITE" id="PS50045"/>
    </source>
</evidence>
<keyword evidence="1" id="KW-0547">Nucleotide-binding</keyword>
<dbReference type="SUPFAM" id="SSF52540">
    <property type="entry name" value="P-loop containing nucleoside triphosphate hydrolases"/>
    <property type="match status" value="1"/>
</dbReference>
<dbReference type="CDD" id="cd00009">
    <property type="entry name" value="AAA"/>
    <property type="match status" value="1"/>
</dbReference>
<evidence type="ECO:0000256" key="1">
    <source>
        <dbReference type="ARBA" id="ARBA00022741"/>
    </source>
</evidence>
<dbReference type="Gene3D" id="1.10.8.60">
    <property type="match status" value="1"/>
</dbReference>
<proteinExistence type="predicted"/>
<dbReference type="STRING" id="1058.SAMN05421783_12123"/>
<name>A0A1H3ASH4_THIRO</name>
<dbReference type="AlphaFoldDB" id="A0A1H3ASH4"/>
<dbReference type="InterPro" id="IPR003018">
    <property type="entry name" value="GAF"/>
</dbReference>